<organism evidence="2 3">
    <name type="scientific">Aspergillus thermomutatus</name>
    <name type="common">Neosartorya pseudofischeri</name>
    <dbReference type="NCBI Taxonomy" id="41047"/>
    <lineage>
        <taxon>Eukaryota</taxon>
        <taxon>Fungi</taxon>
        <taxon>Dikarya</taxon>
        <taxon>Ascomycota</taxon>
        <taxon>Pezizomycotina</taxon>
        <taxon>Eurotiomycetes</taxon>
        <taxon>Eurotiomycetidae</taxon>
        <taxon>Eurotiales</taxon>
        <taxon>Aspergillaceae</taxon>
        <taxon>Aspergillus</taxon>
        <taxon>Aspergillus subgen. Fumigati</taxon>
    </lineage>
</organism>
<dbReference type="GeneID" id="38129162"/>
<proteinExistence type="predicted"/>
<dbReference type="RefSeq" id="XP_026617205.1">
    <property type="nucleotide sequence ID" value="XM_026760807.1"/>
</dbReference>
<dbReference type="VEuPathDB" id="FungiDB:CDV56_107188"/>
<feature type="compositionally biased region" description="Low complexity" evidence="1">
    <location>
        <begin position="255"/>
        <end position="264"/>
    </location>
</feature>
<gene>
    <name evidence="2" type="ORF">CDV56_107188</name>
</gene>
<dbReference type="OrthoDB" id="4511119at2759"/>
<evidence type="ECO:0000256" key="1">
    <source>
        <dbReference type="SAM" id="MobiDB-lite"/>
    </source>
</evidence>
<sequence>MCRYTFHHYTLCGHISSFAIHSCVEFLNLLRKSPQTGSNPAELSCTNIKVEHDLCSTKGEAYCLQCELDWPDQLLTRGTEETFPSVPYYVLIEGLDSSDPIITTKMQWHTNKSRKREFNDAFLDLDFGEPKSESSDASTIKSSPNGNASTIISSELWHEFVDVPLNAHDDAAADEDDDDRGPSPAKKRNDSISEDYVVIGTDMLNTQAERLTSPANDTDDEDFYSLWVSDSDSVYDDTEDQTGSIMRQLESFTFPTYRPTPRTPDLSPCSPRTRPHPEPLPLYVGFPGQPPERSPRTRRPSSRGNYLDARTELQSPVFDGFPGIFPDEDELGLRSPGLVSFPRIVIEEVDEEEKEKTEAGKSTGTVLGLRGASLASGSGCAAAVLKGLNIVMPRE</sequence>
<feature type="region of interest" description="Disordered" evidence="1">
    <location>
        <begin position="170"/>
        <end position="194"/>
    </location>
</feature>
<protein>
    <submittedName>
        <fullName evidence="2">Uncharacterized protein</fullName>
    </submittedName>
</protein>
<dbReference type="Proteomes" id="UP000215305">
    <property type="component" value="Unassembled WGS sequence"/>
</dbReference>
<keyword evidence="3" id="KW-1185">Reference proteome</keyword>
<dbReference type="AlphaFoldDB" id="A0A397HKL7"/>
<dbReference type="EMBL" id="NKHU02000028">
    <property type="protein sequence ID" value="RHZ63599.1"/>
    <property type="molecule type" value="Genomic_DNA"/>
</dbReference>
<reference evidence="2" key="1">
    <citation type="submission" date="2018-08" db="EMBL/GenBank/DDBJ databases">
        <title>Draft genome sequence of azole-resistant Aspergillus thermomutatus (Neosartorya pseudofischeri) strain HMR AF 39, isolated from a human nasal aspirate.</title>
        <authorList>
            <person name="Parent-Michaud M."/>
            <person name="Dufresne P.J."/>
            <person name="Fournier E."/>
            <person name="Martineau C."/>
            <person name="Moreira S."/>
            <person name="Perkins V."/>
            <person name="De Repentigny L."/>
            <person name="Dufresne S.F."/>
        </authorList>
    </citation>
    <scope>NUCLEOTIDE SEQUENCE [LARGE SCALE GENOMIC DNA]</scope>
    <source>
        <strain evidence="2">HMR AF 39</strain>
    </source>
</reference>
<name>A0A397HKL7_ASPTH</name>
<feature type="region of interest" description="Disordered" evidence="1">
    <location>
        <begin position="255"/>
        <end position="304"/>
    </location>
</feature>
<comment type="caution">
    <text evidence="2">The sequence shown here is derived from an EMBL/GenBank/DDBJ whole genome shotgun (WGS) entry which is preliminary data.</text>
</comment>
<evidence type="ECO:0000313" key="3">
    <source>
        <dbReference type="Proteomes" id="UP000215305"/>
    </source>
</evidence>
<evidence type="ECO:0000313" key="2">
    <source>
        <dbReference type="EMBL" id="RHZ63599.1"/>
    </source>
</evidence>
<accession>A0A397HKL7</accession>